<dbReference type="Pfam" id="PF00175">
    <property type="entry name" value="NAD_binding_1"/>
    <property type="match status" value="1"/>
</dbReference>
<gene>
    <name evidence="12" type="ORF">ACKQTC_05495</name>
</gene>
<comment type="caution">
    <text evidence="12">The sequence shown here is derived from an EMBL/GenBank/DDBJ whole genome shotgun (WGS) entry which is preliminary data.</text>
</comment>
<dbReference type="Gene3D" id="3.40.50.80">
    <property type="entry name" value="Nucleotide-binding domain of ferredoxin-NADP reductase (FNR) module"/>
    <property type="match status" value="1"/>
</dbReference>
<keyword evidence="3" id="KW-0285">Flavoprotein</keyword>
<feature type="domain" description="FAD-binding FR-type" evidence="11">
    <location>
        <begin position="4"/>
        <end position="101"/>
    </location>
</feature>
<comment type="cofactor">
    <cofactor evidence="10">
        <name>[2Fe-2S] cluster</name>
        <dbReference type="ChEBI" id="CHEBI:190135"/>
    </cofactor>
</comment>
<dbReference type="Pfam" id="PF10418">
    <property type="entry name" value="DHODB_Fe-S_bind"/>
    <property type="match status" value="1"/>
</dbReference>
<dbReference type="InterPro" id="IPR039261">
    <property type="entry name" value="FNR_nucleotide-bd"/>
</dbReference>
<evidence type="ECO:0000256" key="10">
    <source>
        <dbReference type="ARBA" id="ARBA00034078"/>
    </source>
</evidence>
<evidence type="ECO:0000259" key="11">
    <source>
        <dbReference type="PROSITE" id="PS51384"/>
    </source>
</evidence>
<dbReference type="InterPro" id="IPR012165">
    <property type="entry name" value="Cyt_c3_hydrogenase_gsu"/>
</dbReference>
<evidence type="ECO:0000313" key="12">
    <source>
        <dbReference type="EMBL" id="MFM9413813.1"/>
    </source>
</evidence>
<dbReference type="EMBL" id="JBJUVG010000006">
    <property type="protein sequence ID" value="MFM9413813.1"/>
    <property type="molecule type" value="Genomic_DNA"/>
</dbReference>
<evidence type="ECO:0000256" key="6">
    <source>
        <dbReference type="ARBA" id="ARBA00022827"/>
    </source>
</evidence>
<comment type="similarity">
    <text evidence="1">Belongs to the PyrK family.</text>
</comment>
<organism evidence="12 13">
    <name type="scientific">Peptococcus simiae</name>
    <dbReference type="NCBI Taxonomy" id="1643805"/>
    <lineage>
        <taxon>Bacteria</taxon>
        <taxon>Bacillati</taxon>
        <taxon>Bacillota</taxon>
        <taxon>Clostridia</taxon>
        <taxon>Eubacteriales</taxon>
        <taxon>Peptococcaceae</taxon>
        <taxon>Peptococcus</taxon>
    </lineage>
</organism>
<dbReference type="InterPro" id="IPR017927">
    <property type="entry name" value="FAD-bd_FR_type"/>
</dbReference>
<dbReference type="Proteomes" id="UP001631949">
    <property type="component" value="Unassembled WGS sequence"/>
</dbReference>
<dbReference type="SUPFAM" id="SSF63380">
    <property type="entry name" value="Riboflavin synthase domain-like"/>
    <property type="match status" value="1"/>
</dbReference>
<dbReference type="CDD" id="cd06218">
    <property type="entry name" value="DHOD_e_trans"/>
    <property type="match status" value="1"/>
</dbReference>
<dbReference type="PANTHER" id="PTHR43513:SF3">
    <property type="entry name" value="DIHYDROOROTATE DEHYDROGENASE B (NAD(+)), ELECTRON TRANSFER SUBUNIT-RELATED"/>
    <property type="match status" value="1"/>
</dbReference>
<dbReference type="PIRSF" id="PIRSF006816">
    <property type="entry name" value="Cyc3_hyd_g"/>
    <property type="match status" value="1"/>
</dbReference>
<evidence type="ECO:0000256" key="3">
    <source>
        <dbReference type="ARBA" id="ARBA00022630"/>
    </source>
</evidence>
<evidence type="ECO:0000256" key="8">
    <source>
        <dbReference type="ARBA" id="ARBA00023004"/>
    </source>
</evidence>
<dbReference type="PROSITE" id="PS51384">
    <property type="entry name" value="FAD_FR"/>
    <property type="match status" value="1"/>
</dbReference>
<proteinExistence type="inferred from homology"/>
<evidence type="ECO:0000313" key="13">
    <source>
        <dbReference type="Proteomes" id="UP001631949"/>
    </source>
</evidence>
<dbReference type="InterPro" id="IPR001433">
    <property type="entry name" value="OxRdtase_FAD/NAD-bd"/>
</dbReference>
<name>A0ABW9GZ27_9FIRM</name>
<dbReference type="SUPFAM" id="SSF52343">
    <property type="entry name" value="Ferredoxin reductase-like, C-terminal NADP-linked domain"/>
    <property type="match status" value="1"/>
</dbReference>
<evidence type="ECO:0000256" key="5">
    <source>
        <dbReference type="ARBA" id="ARBA00022723"/>
    </source>
</evidence>
<keyword evidence="4" id="KW-0001">2Fe-2S</keyword>
<evidence type="ECO:0000256" key="1">
    <source>
        <dbReference type="ARBA" id="ARBA00006422"/>
    </source>
</evidence>
<evidence type="ECO:0000256" key="9">
    <source>
        <dbReference type="ARBA" id="ARBA00023014"/>
    </source>
</evidence>
<dbReference type="RefSeq" id="WP_408977429.1">
    <property type="nucleotide sequence ID" value="NZ_JBJUVG010000006.1"/>
</dbReference>
<dbReference type="InterPro" id="IPR037117">
    <property type="entry name" value="Dihydroorotate_DH_ele_sf"/>
</dbReference>
<dbReference type="InterPro" id="IPR019480">
    <property type="entry name" value="Dihydroorotate_DH_Fe-S-bd"/>
</dbReference>
<evidence type="ECO:0000256" key="4">
    <source>
        <dbReference type="ARBA" id="ARBA00022714"/>
    </source>
</evidence>
<keyword evidence="8" id="KW-0408">Iron</keyword>
<keyword evidence="6" id="KW-0274">FAD</keyword>
<keyword evidence="9" id="KW-0411">Iron-sulfur</keyword>
<dbReference type="InterPro" id="IPR017938">
    <property type="entry name" value="Riboflavin_synthase-like_b-brl"/>
</dbReference>
<keyword evidence="7" id="KW-0249">Electron transport</keyword>
<evidence type="ECO:0000256" key="2">
    <source>
        <dbReference type="ARBA" id="ARBA00022448"/>
    </source>
</evidence>
<accession>A0ABW9GZ27</accession>
<reference evidence="12 13" key="1">
    <citation type="journal article" date="2016" name="Int. J. Syst. Evol. Microbiol.">
        <title>Peptococcus simiae sp. nov., isolated from rhesus macaque faeces and emended description of the genus Peptococcus.</title>
        <authorList>
            <person name="Shkoporov A.N."/>
            <person name="Efimov B.A."/>
            <person name="Kondova I."/>
            <person name="Ouwerling B."/>
            <person name="Chaplin A.V."/>
            <person name="Shcherbakova V.A."/>
            <person name="Langermans J.A.M."/>
        </authorList>
    </citation>
    <scope>NUCLEOTIDE SEQUENCE [LARGE SCALE GENOMIC DNA]</scope>
    <source>
        <strain evidence="12 13">M108</strain>
    </source>
</reference>
<dbReference type="Gene3D" id="2.10.240.10">
    <property type="entry name" value="Dihydroorotate dehydrogenase, electron transfer subunit"/>
    <property type="match status" value="1"/>
</dbReference>
<keyword evidence="5" id="KW-0479">Metal-binding</keyword>
<keyword evidence="2" id="KW-0813">Transport</keyword>
<dbReference type="PANTHER" id="PTHR43513">
    <property type="entry name" value="DIHYDROOROTATE DEHYDROGENASE B (NAD(+)), ELECTRON TRANSFER SUBUNIT"/>
    <property type="match status" value="1"/>
</dbReference>
<evidence type="ECO:0000256" key="7">
    <source>
        <dbReference type="ARBA" id="ARBA00022982"/>
    </source>
</evidence>
<sequence length="258" mass="26942">MSDKHFGPYPITEISKLGRELVVWVQAPAIQAAARPGQFVMVGLGRPRANFLKRAISIHAVRADEIALAILQVGDVSRALAALQPGDTLELIGPLGNGFDLDPKGAPVAMVAGGIGHAPFRFLAKGLKDKVSDLTLYVGGRDKAALAGLDWAKAAGLKVAVATEDGSAGTRGFVTTLLQELAPDTRLYACGPLPMLSAVQRLALDKDLACQLSLEGKMACGVGVCLGCTCARPDPTATYAKVCTDGPVFWAEEVDLHG</sequence>
<protein>
    <submittedName>
        <fullName evidence="12">Dihydroorotate dehydrogenase electron transfer subunit</fullName>
    </submittedName>
</protein>
<keyword evidence="13" id="KW-1185">Reference proteome</keyword>
<dbReference type="Gene3D" id="2.40.30.10">
    <property type="entry name" value="Translation factors"/>
    <property type="match status" value="1"/>
</dbReference>
<dbReference type="InterPro" id="IPR050353">
    <property type="entry name" value="PyrK_electron_transfer"/>
</dbReference>